<dbReference type="InterPro" id="IPR012795">
    <property type="entry name" value="tRNA_Ile_lys_synt_N"/>
</dbReference>
<dbReference type="CDD" id="cd01992">
    <property type="entry name" value="TilS_N"/>
    <property type="match status" value="1"/>
</dbReference>
<name>A0A7W1WTJ6_9BACL</name>
<keyword evidence="4 8" id="KW-0819">tRNA processing</keyword>
<dbReference type="Proteomes" id="UP000535491">
    <property type="component" value="Unassembled WGS sequence"/>
</dbReference>
<evidence type="ECO:0000256" key="8">
    <source>
        <dbReference type="HAMAP-Rule" id="MF_01161"/>
    </source>
</evidence>
<comment type="similarity">
    <text evidence="8">Belongs to the tRNA(Ile)-lysidine synthase family.</text>
</comment>
<evidence type="ECO:0000256" key="7">
    <source>
        <dbReference type="ARBA" id="ARBA00048539"/>
    </source>
</evidence>
<dbReference type="HAMAP" id="MF_01161">
    <property type="entry name" value="tRNA_Ile_lys_synt"/>
    <property type="match status" value="1"/>
</dbReference>
<protein>
    <recommendedName>
        <fullName evidence="8">tRNA(Ile)-lysidine synthase</fullName>
        <ecNumber evidence="8">6.3.4.19</ecNumber>
    </recommendedName>
    <alternativeName>
        <fullName evidence="8">tRNA(Ile)-2-lysyl-cytidine synthase</fullName>
    </alternativeName>
    <alternativeName>
        <fullName evidence="8">tRNA(Ile)-lysidine synthetase</fullName>
    </alternativeName>
</protein>
<dbReference type="PANTHER" id="PTHR43033">
    <property type="entry name" value="TRNA(ILE)-LYSIDINE SYNTHASE-RELATED"/>
    <property type="match status" value="1"/>
</dbReference>
<dbReference type="InterPro" id="IPR011063">
    <property type="entry name" value="TilS/TtcA_N"/>
</dbReference>
<comment type="function">
    <text evidence="8">Ligates lysine onto the cytidine present at position 34 of the AUA codon-specific tRNA(Ile) that contains the anticodon CAU, in an ATP-dependent manner. Cytidine is converted to lysidine, thus changing the amino acid specificity of the tRNA from methionine to isoleucine.</text>
</comment>
<comment type="subcellular location">
    <subcellularLocation>
        <location evidence="1 8">Cytoplasm</location>
    </subcellularLocation>
</comment>
<sequence>MFLELLKQEIEQHQLLKQGETVLVGVSGGPDSIALLHGLHQLSPDYGWSLFVIHVNHQLRGKESDEDAHYVEDCCEKWNIPCRIERVDVSGVIAAGGGNKQATARRLRYEAFQNAAESFNADKLALAHHADDQAETILMRFIRGTGVAGLKGMDRVRSWNGIQLIRPLLGISRQEIESYCAERDLHPRFDQSNLSLTYTRNQVRLQLIPMLTTYNPQVKEAILQLSEVVREEEKVWDQLVQDAFKEILVKKSDSSITLDVSSFLHFPVALQRRIVKLILSCLLRQGTSEATLDSIEQVRKVSIHKNPSVSIDLPGRIKVEREYQLLRIKVLGRANGQKQEKAGAEPVVLSVPGVTSLPGFVGRIEIIVSDQPIHSLQPCRDWTVFDAEKIRPPLLVRSRRPGDRMTCYGLNGTKKLKNLFIDAKIPRQSRDSYPIVTADEDIIWVPGVRRSNKAIVTPETKHFLYCLWYTD</sequence>
<dbReference type="InterPro" id="IPR014729">
    <property type="entry name" value="Rossmann-like_a/b/a_fold"/>
</dbReference>
<dbReference type="EC" id="6.3.4.19" evidence="8"/>
<reference evidence="10 11" key="1">
    <citation type="submission" date="2020-07" db="EMBL/GenBank/DDBJ databases">
        <authorList>
            <person name="Feng H."/>
        </authorList>
    </citation>
    <scope>NUCLEOTIDE SEQUENCE [LARGE SCALE GENOMIC DNA]</scope>
    <source>
        <strain evidence="11">s-10</strain>
    </source>
</reference>
<dbReference type="RefSeq" id="WP_181753655.1">
    <property type="nucleotide sequence ID" value="NZ_JACEIQ010000019.1"/>
</dbReference>
<dbReference type="NCBIfam" id="TIGR02433">
    <property type="entry name" value="lysidine_TilS_C"/>
    <property type="match status" value="1"/>
</dbReference>
<dbReference type="SMART" id="SM00977">
    <property type="entry name" value="TilS_C"/>
    <property type="match status" value="1"/>
</dbReference>
<dbReference type="InterPro" id="IPR012796">
    <property type="entry name" value="Lysidine-tRNA-synth_C"/>
</dbReference>
<dbReference type="GO" id="GO:0005737">
    <property type="term" value="C:cytoplasm"/>
    <property type="evidence" value="ECO:0007669"/>
    <property type="project" value="UniProtKB-SubCell"/>
</dbReference>
<dbReference type="Gene3D" id="3.30.465.60">
    <property type="match status" value="1"/>
</dbReference>
<keyword evidence="3 8" id="KW-0436">Ligase</keyword>
<dbReference type="SUPFAM" id="SSF52402">
    <property type="entry name" value="Adenine nucleotide alpha hydrolases-like"/>
    <property type="match status" value="1"/>
</dbReference>
<dbReference type="EMBL" id="JACEIQ010000019">
    <property type="protein sequence ID" value="MBA4495805.1"/>
    <property type="molecule type" value="Genomic_DNA"/>
</dbReference>
<dbReference type="NCBIfam" id="TIGR02432">
    <property type="entry name" value="lysidine_TilS_N"/>
    <property type="match status" value="1"/>
</dbReference>
<comment type="domain">
    <text evidence="8">The N-terminal region contains the highly conserved SGGXDS motif, predicted to be a P-loop motif involved in ATP binding.</text>
</comment>
<dbReference type="Gene3D" id="3.40.50.620">
    <property type="entry name" value="HUPs"/>
    <property type="match status" value="1"/>
</dbReference>
<feature type="domain" description="Lysidine-tRNA(Ile) synthetase C-terminal" evidence="9">
    <location>
        <begin position="394"/>
        <end position="465"/>
    </location>
</feature>
<evidence type="ECO:0000256" key="2">
    <source>
        <dbReference type="ARBA" id="ARBA00022490"/>
    </source>
</evidence>
<dbReference type="GO" id="GO:0006400">
    <property type="term" value="P:tRNA modification"/>
    <property type="evidence" value="ECO:0007669"/>
    <property type="project" value="UniProtKB-UniRule"/>
</dbReference>
<comment type="caution">
    <text evidence="10">The sequence shown here is derived from an EMBL/GenBank/DDBJ whole genome shotgun (WGS) entry which is preliminary data.</text>
</comment>
<feature type="binding site" evidence="8">
    <location>
        <begin position="27"/>
        <end position="32"/>
    </location>
    <ligand>
        <name>ATP</name>
        <dbReference type="ChEBI" id="CHEBI:30616"/>
    </ligand>
</feature>
<evidence type="ECO:0000313" key="11">
    <source>
        <dbReference type="Proteomes" id="UP000535491"/>
    </source>
</evidence>
<dbReference type="Pfam" id="PF11734">
    <property type="entry name" value="TilS_C"/>
    <property type="match status" value="1"/>
</dbReference>
<accession>A0A7W1WTJ6</accession>
<dbReference type="SUPFAM" id="SSF82829">
    <property type="entry name" value="MesJ substrate recognition domain-like"/>
    <property type="match status" value="1"/>
</dbReference>
<evidence type="ECO:0000313" key="10">
    <source>
        <dbReference type="EMBL" id="MBA4495805.1"/>
    </source>
</evidence>
<evidence type="ECO:0000259" key="9">
    <source>
        <dbReference type="SMART" id="SM00977"/>
    </source>
</evidence>
<proteinExistence type="inferred from homology"/>
<evidence type="ECO:0000256" key="6">
    <source>
        <dbReference type="ARBA" id="ARBA00022840"/>
    </source>
</evidence>
<keyword evidence="11" id="KW-1185">Reference proteome</keyword>
<keyword evidence="2 8" id="KW-0963">Cytoplasm</keyword>
<dbReference type="Pfam" id="PF01171">
    <property type="entry name" value="ATP_bind_3"/>
    <property type="match status" value="1"/>
</dbReference>
<keyword evidence="5 8" id="KW-0547">Nucleotide-binding</keyword>
<gene>
    <name evidence="8 10" type="primary">tilS</name>
    <name evidence="10" type="ORF">H1191_16050</name>
</gene>
<dbReference type="InterPro" id="IPR012094">
    <property type="entry name" value="tRNA_Ile_lys_synt"/>
</dbReference>
<dbReference type="GO" id="GO:0005524">
    <property type="term" value="F:ATP binding"/>
    <property type="evidence" value="ECO:0007669"/>
    <property type="project" value="UniProtKB-UniRule"/>
</dbReference>
<dbReference type="PANTHER" id="PTHR43033:SF1">
    <property type="entry name" value="TRNA(ILE)-LYSIDINE SYNTHASE-RELATED"/>
    <property type="match status" value="1"/>
</dbReference>
<keyword evidence="6 8" id="KW-0067">ATP-binding</keyword>
<organism evidence="10 11">
    <name type="scientific">Paenactinomyces guangxiensis</name>
    <dbReference type="NCBI Taxonomy" id="1490290"/>
    <lineage>
        <taxon>Bacteria</taxon>
        <taxon>Bacillati</taxon>
        <taxon>Bacillota</taxon>
        <taxon>Bacilli</taxon>
        <taxon>Bacillales</taxon>
        <taxon>Thermoactinomycetaceae</taxon>
        <taxon>Paenactinomyces</taxon>
    </lineage>
</organism>
<dbReference type="AlphaFoldDB" id="A0A7W1WTJ6"/>
<evidence type="ECO:0000256" key="1">
    <source>
        <dbReference type="ARBA" id="ARBA00004496"/>
    </source>
</evidence>
<dbReference type="GO" id="GO:0032267">
    <property type="term" value="F:tRNA(Ile)-lysidine synthase activity"/>
    <property type="evidence" value="ECO:0007669"/>
    <property type="project" value="UniProtKB-EC"/>
</dbReference>
<evidence type="ECO:0000256" key="5">
    <source>
        <dbReference type="ARBA" id="ARBA00022741"/>
    </source>
</evidence>
<comment type="catalytic activity">
    <reaction evidence="7 8">
        <text>cytidine(34) in tRNA(Ile2) + L-lysine + ATP = lysidine(34) in tRNA(Ile2) + AMP + diphosphate + H(+)</text>
        <dbReference type="Rhea" id="RHEA:43744"/>
        <dbReference type="Rhea" id="RHEA-COMP:10625"/>
        <dbReference type="Rhea" id="RHEA-COMP:10670"/>
        <dbReference type="ChEBI" id="CHEBI:15378"/>
        <dbReference type="ChEBI" id="CHEBI:30616"/>
        <dbReference type="ChEBI" id="CHEBI:32551"/>
        <dbReference type="ChEBI" id="CHEBI:33019"/>
        <dbReference type="ChEBI" id="CHEBI:82748"/>
        <dbReference type="ChEBI" id="CHEBI:83665"/>
        <dbReference type="ChEBI" id="CHEBI:456215"/>
        <dbReference type="EC" id="6.3.4.19"/>
    </reaction>
</comment>
<evidence type="ECO:0000256" key="4">
    <source>
        <dbReference type="ARBA" id="ARBA00022694"/>
    </source>
</evidence>
<dbReference type="SUPFAM" id="SSF56037">
    <property type="entry name" value="PheT/TilS domain"/>
    <property type="match status" value="1"/>
</dbReference>
<evidence type="ECO:0000256" key="3">
    <source>
        <dbReference type="ARBA" id="ARBA00022598"/>
    </source>
</evidence>